<dbReference type="EnsemblMetazoa" id="AFUN019063-RA">
    <property type="protein sequence ID" value="AFUN019063-PA"/>
    <property type="gene ID" value="AFUN019063"/>
</dbReference>
<dbReference type="Pfam" id="PF07703">
    <property type="entry name" value="A2M_BRD"/>
    <property type="match status" value="1"/>
</dbReference>
<dbReference type="STRING" id="62324.A0A4Y0BF72"/>
<accession>A0A4Y0BF72</accession>
<dbReference type="InterPro" id="IPR011625">
    <property type="entry name" value="A2M_N_BRD"/>
</dbReference>
<dbReference type="VEuPathDB" id="VectorBase:AFUN019063"/>
<feature type="domain" description="Alpha-2-macroglobulin bait region" evidence="1">
    <location>
        <begin position="77"/>
        <end position="148"/>
    </location>
</feature>
<protein>
    <submittedName>
        <fullName evidence="2">A2M_N_2 domain-containing protein</fullName>
    </submittedName>
</protein>
<name>A0A4Y0BF72_ANOFN</name>
<dbReference type="Gene3D" id="2.60.40.10">
    <property type="entry name" value="Immunoglobulins"/>
    <property type="match status" value="1"/>
</dbReference>
<sequence>MEIGYETTATSDDEGLIKLELNPRENIEDMYITFSSKKEFFFDELVDKVKVLTNAFLKLELTSPVMLHSMLRFVVTCSDGVKFFAYYVVSKGNIVDSGFIRTNQHTNHPLRFMASEKMLPKAKIIVATVVNKIVVHDVLDINFKELQNN</sequence>
<dbReference type="InterPro" id="IPR013783">
    <property type="entry name" value="Ig-like_fold"/>
</dbReference>
<reference evidence="2" key="1">
    <citation type="submission" date="2020-05" db="UniProtKB">
        <authorList>
            <consortium name="EnsemblMetazoa"/>
        </authorList>
    </citation>
    <scope>IDENTIFICATION</scope>
    <source>
        <strain evidence="2">FUMOZ</strain>
    </source>
</reference>
<dbReference type="Gene3D" id="2.60.40.1930">
    <property type="match status" value="1"/>
</dbReference>
<organism evidence="2">
    <name type="scientific">Anopheles funestus</name>
    <name type="common">African malaria mosquito</name>
    <dbReference type="NCBI Taxonomy" id="62324"/>
    <lineage>
        <taxon>Eukaryota</taxon>
        <taxon>Metazoa</taxon>
        <taxon>Ecdysozoa</taxon>
        <taxon>Arthropoda</taxon>
        <taxon>Hexapoda</taxon>
        <taxon>Insecta</taxon>
        <taxon>Pterygota</taxon>
        <taxon>Neoptera</taxon>
        <taxon>Endopterygota</taxon>
        <taxon>Diptera</taxon>
        <taxon>Nematocera</taxon>
        <taxon>Culicoidea</taxon>
        <taxon>Culicidae</taxon>
        <taxon>Anophelinae</taxon>
        <taxon>Anopheles</taxon>
    </lineage>
</organism>
<proteinExistence type="predicted"/>
<evidence type="ECO:0000259" key="1">
    <source>
        <dbReference type="Pfam" id="PF07703"/>
    </source>
</evidence>
<evidence type="ECO:0000313" key="2">
    <source>
        <dbReference type="EnsemblMetazoa" id="AFUN019063-PA"/>
    </source>
</evidence>
<dbReference type="AlphaFoldDB" id="A0A4Y0BF72"/>